<evidence type="ECO:0000313" key="3">
    <source>
        <dbReference type="Proteomes" id="UP000321331"/>
    </source>
</evidence>
<name>A0A5C6TLV5_FUSOC</name>
<dbReference type="AlphaFoldDB" id="A0A5C6TLV5"/>
<proteinExistence type="predicted"/>
<dbReference type="Proteomes" id="UP000321331">
    <property type="component" value="Unassembled WGS sequence"/>
</dbReference>
<sequence>MQSHFQPFTARIFLASKNLFLRVMEQYQQTATGTTRHALQLPEDDPDNTTVNLILEDEDDPGYSLMIGDLIRRERHADVYSVYDPETGAKESRAEARAFVIDRVSGKLKKYRKRCTYRLGARTYFSAPCRGARVIIYTTNSLDVATAKEGTPGLSEFSQRLPSGSNDSSTPSEGQQDERDQTQNTDYKRESRRTRQLERRRAKRHQGRTEKDLEGVPSSQSTEPIGNGKPMNEPVLSSR</sequence>
<protein>
    <submittedName>
        <fullName evidence="2">Uncharacterized protein</fullName>
    </submittedName>
</protein>
<feature type="region of interest" description="Disordered" evidence="1">
    <location>
        <begin position="150"/>
        <end position="239"/>
    </location>
</feature>
<evidence type="ECO:0000256" key="1">
    <source>
        <dbReference type="SAM" id="MobiDB-lite"/>
    </source>
</evidence>
<dbReference type="EMBL" id="VMNF01000003">
    <property type="protein sequence ID" value="TXC12110.1"/>
    <property type="molecule type" value="Genomic_DNA"/>
</dbReference>
<comment type="caution">
    <text evidence="2">The sequence shown here is derived from an EMBL/GenBank/DDBJ whole genome shotgun (WGS) entry which is preliminary data.</text>
</comment>
<reference evidence="2 3" key="1">
    <citation type="submission" date="2019-07" db="EMBL/GenBank/DDBJ databases">
        <title>The First High-Quality Draft Genome Sequence of the Causal Agent of the Current Panama Disease Epidemic.</title>
        <authorList>
            <person name="Warmington R.J."/>
            <person name="Kay W."/>
            <person name="Jeffries A."/>
            <person name="Bebber D."/>
            <person name="Moore K."/>
            <person name="Studholme D.J."/>
        </authorList>
    </citation>
    <scope>NUCLEOTIDE SEQUENCE [LARGE SCALE GENOMIC DNA]</scope>
    <source>
        <strain evidence="2 3">TR4</strain>
    </source>
</reference>
<accession>A0A5C6TLV5</accession>
<evidence type="ECO:0000313" key="2">
    <source>
        <dbReference type="EMBL" id="TXC12110.1"/>
    </source>
</evidence>
<feature type="compositionally biased region" description="Basic and acidic residues" evidence="1">
    <location>
        <begin position="176"/>
        <end position="199"/>
    </location>
</feature>
<feature type="compositionally biased region" description="Polar residues" evidence="1">
    <location>
        <begin position="156"/>
        <end position="174"/>
    </location>
</feature>
<gene>
    <name evidence="2" type="ORF">FocTR4_00007651</name>
</gene>
<organism evidence="2 3">
    <name type="scientific">Fusarium oxysporum f. sp. cubense</name>
    <dbReference type="NCBI Taxonomy" id="61366"/>
    <lineage>
        <taxon>Eukaryota</taxon>
        <taxon>Fungi</taxon>
        <taxon>Dikarya</taxon>
        <taxon>Ascomycota</taxon>
        <taxon>Pezizomycotina</taxon>
        <taxon>Sordariomycetes</taxon>
        <taxon>Hypocreomycetidae</taxon>
        <taxon>Hypocreales</taxon>
        <taxon>Nectriaceae</taxon>
        <taxon>Fusarium</taxon>
        <taxon>Fusarium oxysporum species complex</taxon>
    </lineage>
</organism>